<comment type="caution">
    <text evidence="1">The sequence shown here is derived from an EMBL/GenBank/DDBJ whole genome shotgun (WGS) entry which is preliminary data.</text>
</comment>
<reference evidence="1 2" key="1">
    <citation type="submission" date="2019-03" db="EMBL/GenBank/DDBJ databases">
        <title>Genomics of glacier-inhabiting Cryobacterium strains.</title>
        <authorList>
            <person name="Liu Q."/>
            <person name="Xin Y.-H."/>
        </authorList>
    </citation>
    <scope>NUCLEOTIDE SEQUENCE [LARGE SCALE GENOMIC DNA]</scope>
    <source>
        <strain evidence="1 2">TMT2-16</strain>
    </source>
</reference>
<protein>
    <submittedName>
        <fullName evidence="1">Uncharacterized protein</fullName>
    </submittedName>
</protein>
<sequence length="99" mass="11027">MASERTEELTGAEGGRWIVTTLSSTYRFDLDAMTVTRIPGEGASRTVNDRTRPLREIVRCGVGARGYWLMNPEDDESAFVENYWQLSTTIQSIAPAPAE</sequence>
<name>A0ABY2JEI7_9MICO</name>
<dbReference type="RefSeq" id="WP_134373720.1">
    <property type="nucleotide sequence ID" value="NZ_SOGO01000025.1"/>
</dbReference>
<gene>
    <name evidence="1" type="ORF">E3T25_08885</name>
</gene>
<organism evidence="1 2">
    <name type="scientific">Cryobacterium sandaracinum</name>
    <dbReference type="NCBI Taxonomy" id="1259247"/>
    <lineage>
        <taxon>Bacteria</taxon>
        <taxon>Bacillati</taxon>
        <taxon>Actinomycetota</taxon>
        <taxon>Actinomycetes</taxon>
        <taxon>Micrococcales</taxon>
        <taxon>Microbacteriaceae</taxon>
        <taxon>Cryobacterium</taxon>
    </lineage>
</organism>
<evidence type="ECO:0000313" key="2">
    <source>
        <dbReference type="Proteomes" id="UP000297851"/>
    </source>
</evidence>
<accession>A0ABY2JEI7</accession>
<dbReference type="Proteomes" id="UP000297851">
    <property type="component" value="Unassembled WGS sequence"/>
</dbReference>
<dbReference type="EMBL" id="SOGO01000025">
    <property type="protein sequence ID" value="TFD02424.1"/>
    <property type="molecule type" value="Genomic_DNA"/>
</dbReference>
<proteinExistence type="predicted"/>
<evidence type="ECO:0000313" key="1">
    <source>
        <dbReference type="EMBL" id="TFD02424.1"/>
    </source>
</evidence>
<keyword evidence="2" id="KW-1185">Reference proteome</keyword>